<protein>
    <submittedName>
        <fullName evidence="4">Aldehyde dehydrogenase family protein</fullName>
    </submittedName>
</protein>
<dbReference type="AlphaFoldDB" id="A3SMV8"/>
<dbReference type="InterPro" id="IPR016161">
    <property type="entry name" value="Ald_DH/histidinol_DH"/>
</dbReference>
<dbReference type="InterPro" id="IPR015590">
    <property type="entry name" value="Aldehyde_DH_dom"/>
</dbReference>
<dbReference type="Gene3D" id="3.40.309.10">
    <property type="entry name" value="Aldehyde Dehydrogenase, Chain A, domain 2"/>
    <property type="match status" value="1"/>
</dbReference>
<evidence type="ECO:0000256" key="1">
    <source>
        <dbReference type="ARBA" id="ARBA00009986"/>
    </source>
</evidence>
<evidence type="ECO:0000313" key="5">
    <source>
        <dbReference type="Proteomes" id="UP000005954"/>
    </source>
</evidence>
<name>A3SMV8_ROSNI</name>
<evidence type="ECO:0000259" key="3">
    <source>
        <dbReference type="Pfam" id="PF00171"/>
    </source>
</evidence>
<gene>
    <name evidence="4" type="ORF">ISM_13070</name>
</gene>
<dbReference type="Gene3D" id="3.40.605.10">
    <property type="entry name" value="Aldehyde Dehydrogenase, Chain A, domain 1"/>
    <property type="match status" value="1"/>
</dbReference>
<proteinExistence type="inferred from homology"/>
<dbReference type="CDD" id="cd07097">
    <property type="entry name" value="ALDH_KGSADH-YcbD"/>
    <property type="match status" value="1"/>
</dbReference>
<dbReference type="InterPro" id="IPR016163">
    <property type="entry name" value="Ald_DH_C"/>
</dbReference>
<dbReference type="GO" id="GO:0016620">
    <property type="term" value="F:oxidoreductase activity, acting on the aldehyde or oxo group of donors, NAD or NADP as acceptor"/>
    <property type="evidence" value="ECO:0007669"/>
    <property type="project" value="InterPro"/>
</dbReference>
<evidence type="ECO:0000313" key="4">
    <source>
        <dbReference type="EMBL" id="EAP75798.1"/>
    </source>
</evidence>
<dbReference type="FunFam" id="3.40.605.10:FF:000007">
    <property type="entry name" value="NAD/NADP-dependent betaine aldehyde dehydrogenase"/>
    <property type="match status" value="1"/>
</dbReference>
<dbReference type="EMBL" id="AALY01000002">
    <property type="protein sequence ID" value="EAP75798.1"/>
    <property type="molecule type" value="Genomic_DNA"/>
</dbReference>
<accession>A3SMV8</accession>
<comment type="similarity">
    <text evidence="1">Belongs to the aldehyde dehydrogenase family.</text>
</comment>
<keyword evidence="5" id="KW-1185">Reference proteome</keyword>
<dbReference type="PANTHER" id="PTHR11699">
    <property type="entry name" value="ALDEHYDE DEHYDROGENASE-RELATED"/>
    <property type="match status" value="1"/>
</dbReference>
<dbReference type="InterPro" id="IPR016162">
    <property type="entry name" value="Ald_DH_N"/>
</dbReference>
<dbReference type="HOGENOM" id="CLU_005391_1_0_5"/>
<comment type="caution">
    <text evidence="4">The sequence shown here is derived from an EMBL/GenBank/DDBJ whole genome shotgun (WGS) entry which is preliminary data.</text>
</comment>
<sequence length="501" mass="53363">MWATAPLGRLSFHIAGDVMTELQKNYIAGQWVAGQDAVENRNPSDLSDLVGTYAQASADQLDAALDAAAKAQAEWAGYGLERKQAVLMAIGTEMMQRAEELGTLLSREEGKPLAEGRGEVYRAGQFFTYYAHEILRQIGENADSVRPGVEVDVRREPVGTVAVISPWNFPTATASWKIAPALAYGNAVIWKPANITPASAVALTEIIARQDIPAGLFNLVMGAGRDVGQRLVESPRVDAISFTGSVPVGRGIASAAVGNFTRVQMEMGSKNALAVMDDANLDLAVSLALGGAFGGTGQKCTASSRLVVHAGIHDAFVEKLIAGAEAMKVGHALAEGTQMGPVVSQQQLDENLAYVELGRSEGAELACGGLRLERETEGYFMSPGVFLNTRNDMRINREEMFAPLTSVIRVDSYDEALATVNDTNFGLTAGIVTQSLARATHFRRNVRTGVVTVNLPTAGTDYHVPFGGRGDSSFGPREQGVHARDFYTVVKTAYIAAGEPA</sequence>
<dbReference type="eggNOG" id="COG1012">
    <property type="taxonomic scope" value="Bacteria"/>
</dbReference>
<dbReference type="STRING" id="89187.ISM_13070"/>
<organism evidence="4 5">
    <name type="scientific">Roseovarius nubinhibens (strain ATCC BAA-591 / DSM 15170 / ISM)</name>
    <dbReference type="NCBI Taxonomy" id="89187"/>
    <lineage>
        <taxon>Bacteria</taxon>
        <taxon>Pseudomonadati</taxon>
        <taxon>Pseudomonadota</taxon>
        <taxon>Alphaproteobacteria</taxon>
        <taxon>Rhodobacterales</taxon>
        <taxon>Roseobacteraceae</taxon>
        <taxon>Roseovarius</taxon>
    </lineage>
</organism>
<keyword evidence="2" id="KW-0560">Oxidoreductase</keyword>
<evidence type="ECO:0000256" key="2">
    <source>
        <dbReference type="ARBA" id="ARBA00023002"/>
    </source>
</evidence>
<dbReference type="SUPFAM" id="SSF53720">
    <property type="entry name" value="ALDH-like"/>
    <property type="match status" value="1"/>
</dbReference>
<dbReference type="Pfam" id="PF00171">
    <property type="entry name" value="Aldedh"/>
    <property type="match status" value="1"/>
</dbReference>
<reference evidence="4 5" key="1">
    <citation type="submission" date="2005-12" db="EMBL/GenBank/DDBJ databases">
        <authorList>
            <person name="Moran M.A."/>
            <person name="Ferriera S."/>
            <person name="Johnson J."/>
            <person name="Kravitz S."/>
            <person name="Halpern A."/>
            <person name="Remington K."/>
            <person name="Beeson K."/>
            <person name="Tran B."/>
            <person name="Rogers Y.-H."/>
            <person name="Friedman R."/>
            <person name="Venter J.C."/>
        </authorList>
    </citation>
    <scope>NUCLEOTIDE SEQUENCE [LARGE SCALE GENOMIC DNA]</scope>
    <source>
        <strain evidence="5">ATCC BAA-591 / DSM 15170 / ISM</strain>
    </source>
</reference>
<dbReference type="Proteomes" id="UP000005954">
    <property type="component" value="Unassembled WGS sequence"/>
</dbReference>
<feature type="domain" description="Aldehyde dehydrogenase" evidence="3">
    <location>
        <begin position="31"/>
        <end position="492"/>
    </location>
</feature>